<dbReference type="RefSeq" id="WP_011697057.1">
    <property type="nucleotide sequence ID" value="NC_008554.1"/>
</dbReference>
<reference evidence="2 3" key="1">
    <citation type="submission" date="2006-10" db="EMBL/GenBank/DDBJ databases">
        <title>Complete sequence of Syntrophobacter fumaroxidans MPOB.</title>
        <authorList>
            <consortium name="US DOE Joint Genome Institute"/>
            <person name="Copeland A."/>
            <person name="Lucas S."/>
            <person name="Lapidus A."/>
            <person name="Barry K."/>
            <person name="Detter J.C."/>
            <person name="Glavina del Rio T."/>
            <person name="Hammon N."/>
            <person name="Israni S."/>
            <person name="Pitluck S."/>
            <person name="Goltsman E.G."/>
            <person name="Martinez M."/>
            <person name="Schmutz J."/>
            <person name="Larimer F."/>
            <person name="Land M."/>
            <person name="Hauser L."/>
            <person name="Kyrpides N."/>
            <person name="Kim E."/>
            <person name="Boone D.R."/>
            <person name="Brockman F."/>
            <person name="Culley D."/>
            <person name="Ferry J."/>
            <person name="Gunsalus R."/>
            <person name="McInerney M.J."/>
            <person name="Morrison M."/>
            <person name="Plugge C."/>
            <person name="Rohlin L."/>
            <person name="Scholten J."/>
            <person name="Sieber J."/>
            <person name="Stams A.J.M."/>
            <person name="Worm P."/>
            <person name="Henstra A.M."/>
            <person name="Richardson P."/>
        </authorList>
    </citation>
    <scope>NUCLEOTIDE SEQUENCE [LARGE SCALE GENOMIC DNA]</scope>
    <source>
        <strain evidence="3">DSM 10017 / MPOB</strain>
    </source>
</reference>
<evidence type="ECO:0000313" key="3">
    <source>
        <dbReference type="Proteomes" id="UP000001784"/>
    </source>
</evidence>
<sequence>MKLLMFHAPEFWFKTFDKAIPDAPDCKEEKSFRQAVVIFYQVEGEDVGREDGIVSKWVKNAKWIAGKFATRTVILHSFNHLSLSKAPPETAHRLAAQVRGRLERAGFSVFETPFGYLNEWKLHVSGESLAKVFKEI</sequence>
<dbReference type="InterPro" id="IPR023509">
    <property type="entry name" value="DTD-like_sf"/>
</dbReference>
<dbReference type="EMBL" id="CP000478">
    <property type="protein sequence ID" value="ABK15884.1"/>
    <property type="molecule type" value="Genomic_DNA"/>
</dbReference>
<gene>
    <name evidence="2" type="ordered locus">Sfum_0182</name>
</gene>
<evidence type="ECO:0000313" key="2">
    <source>
        <dbReference type="EMBL" id="ABK15884.1"/>
    </source>
</evidence>
<feature type="domain" description="Threonyl-tRNA synthetase editing" evidence="1">
    <location>
        <begin position="1"/>
        <end position="136"/>
    </location>
</feature>
<keyword evidence="3" id="KW-1185">Reference proteome</keyword>
<dbReference type="eggNOG" id="COG0726">
    <property type="taxonomic scope" value="Bacteria"/>
</dbReference>
<dbReference type="GO" id="GO:0005524">
    <property type="term" value="F:ATP binding"/>
    <property type="evidence" value="ECO:0007669"/>
    <property type="project" value="InterPro"/>
</dbReference>
<dbReference type="InterPro" id="IPR015011">
    <property type="entry name" value="Threonyl-tRNA_syn_edit_dom_arc"/>
</dbReference>
<dbReference type="AlphaFoldDB" id="A0LEN2"/>
<dbReference type="Pfam" id="PF08915">
    <property type="entry name" value="tRNA-Thr_ED"/>
    <property type="match status" value="1"/>
</dbReference>
<dbReference type="STRING" id="335543.Sfum_0182"/>
<dbReference type="InParanoid" id="A0LEN2"/>
<organism evidence="2 3">
    <name type="scientific">Syntrophobacter fumaroxidans (strain DSM 10017 / MPOB)</name>
    <dbReference type="NCBI Taxonomy" id="335543"/>
    <lineage>
        <taxon>Bacteria</taxon>
        <taxon>Pseudomonadati</taxon>
        <taxon>Thermodesulfobacteriota</taxon>
        <taxon>Syntrophobacteria</taxon>
        <taxon>Syntrophobacterales</taxon>
        <taxon>Syntrophobacteraceae</taxon>
        <taxon>Syntrophobacter</taxon>
    </lineage>
</organism>
<dbReference type="Proteomes" id="UP000001784">
    <property type="component" value="Chromosome"/>
</dbReference>
<dbReference type="HOGENOM" id="CLU_140792_0_0_7"/>
<dbReference type="GO" id="GO:0005737">
    <property type="term" value="C:cytoplasm"/>
    <property type="evidence" value="ECO:0007669"/>
    <property type="project" value="InterPro"/>
</dbReference>
<dbReference type="KEGG" id="sfu:Sfum_0182"/>
<protein>
    <recommendedName>
        <fullName evidence="1">Threonyl-tRNA synthetase editing domain-containing protein</fullName>
    </recommendedName>
</protein>
<proteinExistence type="predicted"/>
<evidence type="ECO:0000259" key="1">
    <source>
        <dbReference type="Pfam" id="PF08915"/>
    </source>
</evidence>
<accession>A0LEN2</accession>
<dbReference type="Gene3D" id="3.50.80.10">
    <property type="entry name" value="D-tyrosyl-tRNA(Tyr) deacylase"/>
    <property type="match status" value="1"/>
</dbReference>
<dbReference type="GO" id="GO:0004829">
    <property type="term" value="F:threonine-tRNA ligase activity"/>
    <property type="evidence" value="ECO:0007669"/>
    <property type="project" value="InterPro"/>
</dbReference>
<dbReference type="OrthoDB" id="9789820at2"/>
<name>A0LEN2_SYNFM</name>
<dbReference type="GO" id="GO:0008270">
    <property type="term" value="F:zinc ion binding"/>
    <property type="evidence" value="ECO:0007669"/>
    <property type="project" value="InterPro"/>
</dbReference>